<dbReference type="InterPro" id="IPR036873">
    <property type="entry name" value="Rhodanese-like_dom_sf"/>
</dbReference>
<sequence>MTEPELPLILEAEQLLPRLGDEQLLIIDVSDPETHRAYHVPGAVHLPYQQLTCELPPGAGELSPQAPLARVLNRIGLRPGAHVIAYDNEDNGRAARLLWTLDLVGHPHYSLLNGGLPAWLDERHPVEEGDTPPEPVERKFNYQPDGSAVDLLYLLQHLNDSSITLLDARTPEEFSGREIRARRGGHIPGAVNLDHRRLLAPEHSMRLKPEKELNKIIKELKIKPKQEIITYCHTHRRSALLYIALKSLGFDKLKAYPGSWAEWGNNLDTPVE</sequence>
<dbReference type="InterPro" id="IPR051126">
    <property type="entry name" value="Thiosulfate_sulfurtransferase"/>
</dbReference>
<dbReference type="Proteomes" id="UP000055136">
    <property type="component" value="Chromosome"/>
</dbReference>
<accession>A0A0S2TES8</accession>
<feature type="domain" description="Rhodanese" evidence="2">
    <location>
        <begin position="20"/>
        <end position="128"/>
    </location>
</feature>
<dbReference type="STRING" id="1748243.Tel_11100"/>
<reference evidence="3" key="1">
    <citation type="submission" date="2015-10" db="EMBL/GenBank/DDBJ databases">
        <title>Description of Candidatus Tenderia electrophaga gen. nov, sp. nov., an Uncultivated Electroautotroph from a Biocathode Enrichment.</title>
        <authorList>
            <person name="Eddie B.J."/>
            <person name="Malanoski A.P."/>
            <person name="Wang Z."/>
            <person name="Hall R.J."/>
            <person name="Oh S.D."/>
            <person name="Heiner C."/>
            <person name="Lin B."/>
            <person name="Strycharz-Glaven S.M."/>
        </authorList>
    </citation>
    <scope>NUCLEOTIDE SEQUENCE [LARGE SCALE GENOMIC DNA]</scope>
    <source>
        <strain evidence="3">NRL1</strain>
    </source>
</reference>
<organism evidence="3 4">
    <name type="scientific">Candidatus Tenderia electrophaga</name>
    <dbReference type="NCBI Taxonomy" id="1748243"/>
    <lineage>
        <taxon>Bacteria</taxon>
        <taxon>Pseudomonadati</taxon>
        <taxon>Pseudomonadota</taxon>
        <taxon>Gammaproteobacteria</taxon>
        <taxon>Candidatus Tenderiales</taxon>
        <taxon>Candidatus Tenderiaceae</taxon>
        <taxon>Candidatus Tenderia</taxon>
    </lineage>
</organism>
<gene>
    <name evidence="3" type="ORF">Tel_11100</name>
</gene>
<dbReference type="SUPFAM" id="SSF52821">
    <property type="entry name" value="Rhodanese/Cell cycle control phosphatase"/>
    <property type="match status" value="2"/>
</dbReference>
<evidence type="ECO:0000313" key="3">
    <source>
        <dbReference type="EMBL" id="ALP53634.1"/>
    </source>
</evidence>
<dbReference type="PANTHER" id="PTHR43855">
    <property type="entry name" value="THIOSULFATE SULFURTRANSFERASE"/>
    <property type="match status" value="1"/>
</dbReference>
<protein>
    <recommendedName>
        <fullName evidence="2">Rhodanese domain-containing protein</fullName>
    </recommendedName>
</protein>
<dbReference type="Gene3D" id="3.40.250.10">
    <property type="entry name" value="Rhodanese-like domain"/>
    <property type="match status" value="2"/>
</dbReference>
<feature type="domain" description="Rhodanese" evidence="2">
    <location>
        <begin position="159"/>
        <end position="272"/>
    </location>
</feature>
<evidence type="ECO:0000313" key="4">
    <source>
        <dbReference type="Proteomes" id="UP000055136"/>
    </source>
</evidence>
<dbReference type="PANTHER" id="PTHR43855:SF1">
    <property type="entry name" value="THIOSULFATE SULFURTRANSFERASE"/>
    <property type="match status" value="1"/>
</dbReference>
<dbReference type="Pfam" id="PF00581">
    <property type="entry name" value="Rhodanese"/>
    <property type="match status" value="2"/>
</dbReference>
<dbReference type="CDD" id="cd01449">
    <property type="entry name" value="TST_Repeat_2"/>
    <property type="match status" value="1"/>
</dbReference>
<dbReference type="PROSITE" id="PS50206">
    <property type="entry name" value="RHODANESE_3"/>
    <property type="match status" value="2"/>
</dbReference>
<dbReference type="EMBL" id="CP013099">
    <property type="protein sequence ID" value="ALP53634.1"/>
    <property type="molecule type" value="Genomic_DNA"/>
</dbReference>
<name>A0A0S2TES8_9GAMM</name>
<evidence type="ECO:0000259" key="2">
    <source>
        <dbReference type="PROSITE" id="PS50206"/>
    </source>
</evidence>
<dbReference type="InterPro" id="IPR001763">
    <property type="entry name" value="Rhodanese-like_dom"/>
</dbReference>
<dbReference type="KEGG" id="tee:Tel_11100"/>
<dbReference type="AlphaFoldDB" id="A0A0S2TES8"/>
<proteinExistence type="predicted"/>
<keyword evidence="1" id="KW-0677">Repeat</keyword>
<dbReference type="CDD" id="cd01448">
    <property type="entry name" value="TST_Repeat_1"/>
    <property type="match status" value="1"/>
</dbReference>
<keyword evidence="4" id="KW-1185">Reference proteome</keyword>
<dbReference type="SMART" id="SM00450">
    <property type="entry name" value="RHOD"/>
    <property type="match status" value="2"/>
</dbReference>
<evidence type="ECO:0000256" key="1">
    <source>
        <dbReference type="ARBA" id="ARBA00022737"/>
    </source>
</evidence>